<dbReference type="EMBL" id="JANRMI010000004">
    <property type="protein sequence ID" value="MDG0817732.1"/>
    <property type="molecule type" value="Genomic_DNA"/>
</dbReference>
<evidence type="ECO:0000313" key="3">
    <source>
        <dbReference type="Proteomes" id="UP001152321"/>
    </source>
</evidence>
<dbReference type="CDD" id="cd06257">
    <property type="entry name" value="DnaJ"/>
    <property type="match status" value="1"/>
</dbReference>
<protein>
    <submittedName>
        <fullName evidence="2">J domain-containing protein</fullName>
    </submittedName>
</protein>
<dbReference type="InterPro" id="IPR036869">
    <property type="entry name" value="J_dom_sf"/>
</dbReference>
<dbReference type="PROSITE" id="PS50076">
    <property type="entry name" value="DNAJ_2"/>
    <property type="match status" value="1"/>
</dbReference>
<feature type="domain" description="J" evidence="1">
    <location>
        <begin position="79"/>
        <end position="139"/>
    </location>
</feature>
<organism evidence="2 3">
    <name type="scientific">Bdellovibrio svalbardensis</name>
    <dbReference type="NCBI Taxonomy" id="2972972"/>
    <lineage>
        <taxon>Bacteria</taxon>
        <taxon>Pseudomonadati</taxon>
        <taxon>Bdellovibrionota</taxon>
        <taxon>Bdellovibrionia</taxon>
        <taxon>Bdellovibrionales</taxon>
        <taxon>Pseudobdellovibrionaceae</taxon>
        <taxon>Bdellovibrio</taxon>
    </lineage>
</organism>
<name>A0ABT6DLH7_9BACT</name>
<dbReference type="RefSeq" id="WP_277579203.1">
    <property type="nucleotide sequence ID" value="NZ_JANRMI010000004.1"/>
</dbReference>
<sequence>MSFQASFKQILNEKMNGSQTSHDHSSSEKAADLNSDPANLAYLMGHIGRFEFQMKRGQYAAPKVRPQRKPHNFSTHERLSYEFLKTWVHDLPEGFTDSELKKAFRQAAMILHPDQGGNTTQFMELKEHYTTLKALLAAR</sequence>
<keyword evidence="3" id="KW-1185">Reference proteome</keyword>
<evidence type="ECO:0000259" key="1">
    <source>
        <dbReference type="PROSITE" id="PS50076"/>
    </source>
</evidence>
<dbReference type="Gene3D" id="1.10.287.110">
    <property type="entry name" value="DnaJ domain"/>
    <property type="match status" value="1"/>
</dbReference>
<comment type="caution">
    <text evidence="2">The sequence shown here is derived from an EMBL/GenBank/DDBJ whole genome shotgun (WGS) entry which is preliminary data.</text>
</comment>
<accession>A0ABT6DLH7</accession>
<reference evidence="2" key="1">
    <citation type="submission" date="2022-08" db="EMBL/GenBank/DDBJ databases">
        <title>Novel Bdellovibrio Species Isolated from Svalbard: Designation Bdellovibrio svalbardensis.</title>
        <authorList>
            <person name="Mitchell R.J."/>
            <person name="Choi S.Y."/>
        </authorList>
    </citation>
    <scope>NUCLEOTIDE SEQUENCE</scope>
    <source>
        <strain evidence="2">PAP01</strain>
    </source>
</reference>
<evidence type="ECO:0000313" key="2">
    <source>
        <dbReference type="EMBL" id="MDG0817732.1"/>
    </source>
</evidence>
<proteinExistence type="predicted"/>
<dbReference type="InterPro" id="IPR001623">
    <property type="entry name" value="DnaJ_domain"/>
</dbReference>
<dbReference type="SUPFAM" id="SSF46565">
    <property type="entry name" value="Chaperone J-domain"/>
    <property type="match status" value="1"/>
</dbReference>
<dbReference type="Pfam" id="PF00226">
    <property type="entry name" value="DnaJ"/>
    <property type="match status" value="1"/>
</dbReference>
<gene>
    <name evidence="2" type="ORF">NWE73_15230</name>
</gene>
<dbReference type="Proteomes" id="UP001152321">
    <property type="component" value="Unassembled WGS sequence"/>
</dbReference>